<accession>M0AK57</accession>
<feature type="compositionally biased region" description="Low complexity" evidence="3">
    <location>
        <begin position="56"/>
        <end position="78"/>
    </location>
</feature>
<sequence>MIDIDDPGAADGDGSRSEPDSSNRIVTITLDRPDARNALTVEGLDALATAIESVGSTPESTSTSPSPSHSTPMTETPSRSADRGESPSVADARSVPTAPIIYLHGRGSAFCAGADLDAVSDLDGDRDRAREFARLGQRVARAVETSPAIVVAGIDGPAMGGGLELALACDVRVGTPASTYGEPGVTFGLFGAWGGTVRLPELVGRDAALEFALSGRTIDAEEALRLGLISRLEDDPRTVAESIADNPADTLAALKRRVRDDSKRDIQERREAEAFAELVASHADDIGSVLE</sequence>
<dbReference type="SUPFAM" id="SSF52096">
    <property type="entry name" value="ClpP/crotonase"/>
    <property type="match status" value="2"/>
</dbReference>
<evidence type="ECO:0000313" key="4">
    <source>
        <dbReference type="EMBL" id="ELY98914.1"/>
    </source>
</evidence>
<dbReference type="PROSITE" id="PS00166">
    <property type="entry name" value="ENOYL_COA_HYDRATASE"/>
    <property type="match status" value="1"/>
</dbReference>
<keyword evidence="5" id="KW-1185">Reference proteome</keyword>
<proteinExistence type="inferred from homology"/>
<protein>
    <submittedName>
        <fullName evidence="4">Enoyl-CoA hydratase</fullName>
    </submittedName>
</protein>
<dbReference type="Pfam" id="PF00378">
    <property type="entry name" value="ECH_1"/>
    <property type="match status" value="1"/>
</dbReference>
<dbReference type="GO" id="GO:0003824">
    <property type="term" value="F:catalytic activity"/>
    <property type="evidence" value="ECO:0007669"/>
    <property type="project" value="InterPro"/>
</dbReference>
<reference evidence="4 5" key="1">
    <citation type="journal article" date="2014" name="PLoS Genet.">
        <title>Phylogenetically driven sequencing of extremely halophilic archaea reveals strategies for static and dynamic osmo-response.</title>
        <authorList>
            <person name="Becker E.A."/>
            <person name="Seitzer P.M."/>
            <person name="Tritt A."/>
            <person name="Larsen D."/>
            <person name="Krusor M."/>
            <person name="Yao A.I."/>
            <person name="Wu D."/>
            <person name="Madern D."/>
            <person name="Eisen J.A."/>
            <person name="Darling A.E."/>
            <person name="Facciotti M.T."/>
        </authorList>
    </citation>
    <scope>NUCLEOTIDE SEQUENCE [LARGE SCALE GENOMIC DNA]</scope>
    <source>
        <strain evidence="4 5">DSM 12278</strain>
    </source>
</reference>
<organism evidence="4 5">
    <name type="scientific">Natrialba asiatica (strain ATCC 700177 / DSM 12278 / JCM 9576 / FERM P-10747 / NBRC 102637 / 172P1)</name>
    <dbReference type="NCBI Taxonomy" id="29540"/>
    <lineage>
        <taxon>Archaea</taxon>
        <taxon>Methanobacteriati</taxon>
        <taxon>Methanobacteriota</taxon>
        <taxon>Stenosarchaea group</taxon>
        <taxon>Halobacteria</taxon>
        <taxon>Halobacteriales</taxon>
        <taxon>Natrialbaceae</taxon>
        <taxon>Natrialba</taxon>
    </lineage>
</organism>
<dbReference type="RefSeq" id="WP_006110362.1">
    <property type="nucleotide sequence ID" value="NZ_AOIO01000035.1"/>
</dbReference>
<evidence type="ECO:0000256" key="2">
    <source>
        <dbReference type="RuleBase" id="RU003707"/>
    </source>
</evidence>
<dbReference type="AlphaFoldDB" id="M0AK57"/>
<dbReference type="Gene3D" id="3.30.300.220">
    <property type="match status" value="1"/>
</dbReference>
<dbReference type="PATRIC" id="fig|29540.5.peg.3342"/>
<evidence type="ECO:0000313" key="5">
    <source>
        <dbReference type="Proteomes" id="UP000011554"/>
    </source>
</evidence>
<feature type="region of interest" description="Disordered" evidence="3">
    <location>
        <begin position="50"/>
        <end position="92"/>
    </location>
</feature>
<comment type="similarity">
    <text evidence="1 2">Belongs to the enoyl-CoA hydratase/isomerase family.</text>
</comment>
<dbReference type="PANTHER" id="PTHR43802">
    <property type="entry name" value="ENOYL-COA HYDRATASE"/>
    <property type="match status" value="1"/>
</dbReference>
<dbReference type="Gene3D" id="3.90.226.10">
    <property type="entry name" value="2-enoyl-CoA Hydratase, Chain A, domain 1"/>
    <property type="match status" value="1"/>
</dbReference>
<feature type="region of interest" description="Disordered" evidence="3">
    <location>
        <begin position="1"/>
        <end position="29"/>
    </location>
</feature>
<dbReference type="PANTHER" id="PTHR43802:SF1">
    <property type="entry name" value="IP11341P-RELATED"/>
    <property type="match status" value="1"/>
</dbReference>
<evidence type="ECO:0000256" key="3">
    <source>
        <dbReference type="SAM" id="MobiDB-lite"/>
    </source>
</evidence>
<dbReference type="Proteomes" id="UP000011554">
    <property type="component" value="Unassembled WGS sequence"/>
</dbReference>
<dbReference type="InterPro" id="IPR001753">
    <property type="entry name" value="Enoyl-CoA_hydra/iso"/>
</dbReference>
<dbReference type="InterPro" id="IPR018376">
    <property type="entry name" value="Enoyl-CoA_hyd/isom_CS"/>
</dbReference>
<dbReference type="CDD" id="cd06558">
    <property type="entry name" value="crotonase-like"/>
    <property type="match status" value="1"/>
</dbReference>
<dbReference type="EMBL" id="AOIO01000035">
    <property type="protein sequence ID" value="ELY98914.1"/>
    <property type="molecule type" value="Genomic_DNA"/>
</dbReference>
<evidence type="ECO:0000256" key="1">
    <source>
        <dbReference type="ARBA" id="ARBA00005254"/>
    </source>
</evidence>
<dbReference type="eggNOG" id="arCOG00239">
    <property type="taxonomic scope" value="Archaea"/>
</dbReference>
<dbReference type="STRING" id="29540.C481_16391"/>
<name>M0AK57_NATA1</name>
<dbReference type="InterPro" id="IPR029045">
    <property type="entry name" value="ClpP/crotonase-like_dom_sf"/>
</dbReference>
<comment type="caution">
    <text evidence="4">The sequence shown here is derived from an EMBL/GenBank/DDBJ whole genome shotgun (WGS) entry which is preliminary data.</text>
</comment>
<dbReference type="OrthoDB" id="203755at2157"/>
<gene>
    <name evidence="4" type="ORF">C481_16391</name>
</gene>